<keyword evidence="1" id="KW-0812">Transmembrane</keyword>
<feature type="transmembrane region" description="Helical" evidence="1">
    <location>
        <begin position="12"/>
        <end position="32"/>
    </location>
</feature>
<dbReference type="Proteomes" id="UP000820818">
    <property type="component" value="Linkage Group LG1"/>
</dbReference>
<proteinExistence type="predicted"/>
<accession>A0AAD5L1V0</accession>
<dbReference type="EMBL" id="WJBH02000001">
    <property type="protein sequence ID" value="KAI9564966.1"/>
    <property type="molecule type" value="Genomic_DNA"/>
</dbReference>
<sequence>MIHFKYHLWPLAIIYAFLLLSSSAMSTPAAILTGRMKVHMKLSLDQNICLTRVHARRVQD</sequence>
<protein>
    <submittedName>
        <fullName evidence="2">Uncharacterized protein</fullName>
    </submittedName>
</protein>
<evidence type="ECO:0000313" key="3">
    <source>
        <dbReference type="Proteomes" id="UP000820818"/>
    </source>
</evidence>
<evidence type="ECO:0000313" key="2">
    <source>
        <dbReference type="EMBL" id="KAI9564966.1"/>
    </source>
</evidence>
<organism evidence="2 3">
    <name type="scientific">Daphnia sinensis</name>
    <dbReference type="NCBI Taxonomy" id="1820382"/>
    <lineage>
        <taxon>Eukaryota</taxon>
        <taxon>Metazoa</taxon>
        <taxon>Ecdysozoa</taxon>
        <taxon>Arthropoda</taxon>
        <taxon>Crustacea</taxon>
        <taxon>Branchiopoda</taxon>
        <taxon>Diplostraca</taxon>
        <taxon>Cladocera</taxon>
        <taxon>Anomopoda</taxon>
        <taxon>Daphniidae</taxon>
        <taxon>Daphnia</taxon>
        <taxon>Daphnia similis group</taxon>
    </lineage>
</organism>
<keyword evidence="1" id="KW-0472">Membrane</keyword>
<evidence type="ECO:0000256" key="1">
    <source>
        <dbReference type="SAM" id="Phobius"/>
    </source>
</evidence>
<name>A0AAD5L1V0_9CRUS</name>
<keyword evidence="1" id="KW-1133">Transmembrane helix</keyword>
<dbReference type="AlphaFoldDB" id="A0AAD5L1V0"/>
<gene>
    <name evidence="2" type="ORF">GHT06_008707</name>
</gene>
<reference evidence="2 3" key="1">
    <citation type="submission" date="2022-05" db="EMBL/GenBank/DDBJ databases">
        <title>A multi-omics perspective on studying reproductive biology in Daphnia sinensis.</title>
        <authorList>
            <person name="Jia J."/>
        </authorList>
    </citation>
    <scope>NUCLEOTIDE SEQUENCE [LARGE SCALE GENOMIC DNA]</scope>
    <source>
        <strain evidence="2 3">WSL</strain>
    </source>
</reference>
<keyword evidence="3" id="KW-1185">Reference proteome</keyword>
<comment type="caution">
    <text evidence="2">The sequence shown here is derived from an EMBL/GenBank/DDBJ whole genome shotgun (WGS) entry which is preliminary data.</text>
</comment>